<accession>A0A6M3JWP6</accession>
<sequence>MMELISDWYQISCFYCKALFAMPMATIRRYEESHEGFNCPYCQGNMHYPQETKEEILKRKLGEKARLLDQERQCCIAAREEANTLERKVWGMKGYATKLKKKLAQG</sequence>
<organism evidence="1">
    <name type="scientific">viral metagenome</name>
    <dbReference type="NCBI Taxonomy" id="1070528"/>
    <lineage>
        <taxon>unclassified sequences</taxon>
        <taxon>metagenomes</taxon>
        <taxon>organismal metagenomes</taxon>
    </lineage>
</organism>
<protein>
    <submittedName>
        <fullName evidence="1">Uncharacterized protein</fullName>
    </submittedName>
</protein>
<proteinExistence type="predicted"/>
<gene>
    <name evidence="1" type="ORF">MM415A02192_0006</name>
</gene>
<evidence type="ECO:0000313" key="1">
    <source>
        <dbReference type="EMBL" id="QJA73858.1"/>
    </source>
</evidence>
<name>A0A6M3JWP6_9ZZZZ</name>
<dbReference type="EMBL" id="MT142058">
    <property type="protein sequence ID" value="QJA73858.1"/>
    <property type="molecule type" value="Genomic_DNA"/>
</dbReference>
<dbReference type="AlphaFoldDB" id="A0A6M3JWP6"/>
<reference evidence="1" key="1">
    <citation type="submission" date="2020-03" db="EMBL/GenBank/DDBJ databases">
        <title>The deep terrestrial virosphere.</title>
        <authorList>
            <person name="Holmfeldt K."/>
            <person name="Nilsson E."/>
            <person name="Simone D."/>
            <person name="Lopez-Fernandez M."/>
            <person name="Wu X."/>
            <person name="de Brujin I."/>
            <person name="Lundin D."/>
            <person name="Andersson A."/>
            <person name="Bertilsson S."/>
            <person name="Dopson M."/>
        </authorList>
    </citation>
    <scope>NUCLEOTIDE SEQUENCE</scope>
    <source>
        <strain evidence="1">MM415A02192</strain>
    </source>
</reference>